<sequence>RLLLFLFLSVFFVDDVFSTADTQGTEFQVVFPRNVELKSTNCTLSITVVNPNNVDVQISISYYKTLYDTSSLQSDTLTVPAGGLITQSYPQFLAWEYMNGGFQEQFDTRVRVTATGSVTVYANNYNQDGFGDSFLVLPHSMAGASYSFTLPIPAANQNGVTQYAIAYIIPTTADVNVELTVGTWNEKRLIPVKPGSSVNYFAVAYTTKLTDPPTFNLNGDKDFLVISAVSCLPTSNGKCDYAVFMPSPLLLTGVCDSNKVDWHPTDLITSRKLSVTPNVPSNVCASTVKIYDDSNTVTDQITNASTIYNVAQTFGDRVILSTSFPTVPIRIGSLAASGGAFLTGLASTTQFVTGTTHFMTRTEKATVYIVIASGNQDASLTISLDG</sequence>
<feature type="chain" id="PRO_5043473123" description="IgGFc-binding protein N-terminal domain-containing protein" evidence="1">
    <location>
        <begin position="19"/>
        <end position="386"/>
    </location>
</feature>
<accession>A0AAV5TYH3</accession>
<comment type="caution">
    <text evidence="2">The sequence shown here is derived from an EMBL/GenBank/DDBJ whole genome shotgun (WGS) entry which is preliminary data.</text>
</comment>
<dbReference type="PANTHER" id="PTHR46534">
    <property type="entry name" value="IGGFC_BINDING DOMAIN-CONTAINING PROTEIN"/>
    <property type="match status" value="1"/>
</dbReference>
<name>A0AAV5TYH3_9BILA</name>
<reference evidence="2" key="1">
    <citation type="submission" date="2023-10" db="EMBL/GenBank/DDBJ databases">
        <title>Genome assembly of Pristionchus species.</title>
        <authorList>
            <person name="Yoshida K."/>
            <person name="Sommer R.J."/>
        </authorList>
    </citation>
    <scope>NUCLEOTIDE SEQUENCE</scope>
    <source>
        <strain evidence="2">RS0144</strain>
    </source>
</reference>
<evidence type="ECO:0008006" key="4">
    <source>
        <dbReference type="Google" id="ProtNLM"/>
    </source>
</evidence>
<evidence type="ECO:0000313" key="3">
    <source>
        <dbReference type="Proteomes" id="UP001432027"/>
    </source>
</evidence>
<feature type="signal peptide" evidence="1">
    <location>
        <begin position="1"/>
        <end position="18"/>
    </location>
</feature>
<gene>
    <name evidence="2" type="ORF">PENTCL1PPCAC_21199</name>
</gene>
<evidence type="ECO:0000256" key="1">
    <source>
        <dbReference type="SAM" id="SignalP"/>
    </source>
</evidence>
<dbReference type="EMBL" id="BTSX01000005">
    <property type="protein sequence ID" value="GMS99024.1"/>
    <property type="molecule type" value="Genomic_DNA"/>
</dbReference>
<dbReference type="Proteomes" id="UP001432027">
    <property type="component" value="Unassembled WGS sequence"/>
</dbReference>
<protein>
    <recommendedName>
        <fullName evidence="4">IgGFc-binding protein N-terminal domain-containing protein</fullName>
    </recommendedName>
</protein>
<dbReference type="AlphaFoldDB" id="A0AAV5TYH3"/>
<keyword evidence="1" id="KW-0732">Signal</keyword>
<keyword evidence="3" id="KW-1185">Reference proteome</keyword>
<evidence type="ECO:0000313" key="2">
    <source>
        <dbReference type="EMBL" id="GMS99024.1"/>
    </source>
</evidence>
<feature type="non-terminal residue" evidence="2">
    <location>
        <position position="1"/>
    </location>
</feature>
<proteinExistence type="predicted"/>
<dbReference type="PANTHER" id="PTHR46534:SF1">
    <property type="entry name" value="IGGFC-BINDING PROTEIN N-TERMINAL DOMAIN-CONTAINING PROTEIN"/>
    <property type="match status" value="1"/>
</dbReference>
<organism evidence="2 3">
    <name type="scientific">Pristionchus entomophagus</name>
    <dbReference type="NCBI Taxonomy" id="358040"/>
    <lineage>
        <taxon>Eukaryota</taxon>
        <taxon>Metazoa</taxon>
        <taxon>Ecdysozoa</taxon>
        <taxon>Nematoda</taxon>
        <taxon>Chromadorea</taxon>
        <taxon>Rhabditida</taxon>
        <taxon>Rhabditina</taxon>
        <taxon>Diplogasteromorpha</taxon>
        <taxon>Diplogasteroidea</taxon>
        <taxon>Neodiplogasteridae</taxon>
        <taxon>Pristionchus</taxon>
    </lineage>
</organism>